<accession>A0A837KI43</accession>
<sequence length="59" mass="6765">MSKFTGVYLVPQCVGHCEYNELRETVLKWLVQQQLTINEAMQVIKALEVDFMSQKCSGV</sequence>
<dbReference type="Proteomes" id="UP000035218">
    <property type="component" value="Unassembled WGS sequence"/>
</dbReference>
<dbReference type="EMBL" id="BJOL01000014">
    <property type="protein sequence ID" value="GED58434.1"/>
    <property type="molecule type" value="Genomic_DNA"/>
</dbReference>
<organism evidence="2 3">
    <name type="scientific">Brevibacillus formosus</name>
    <dbReference type="NCBI Taxonomy" id="54913"/>
    <lineage>
        <taxon>Bacteria</taxon>
        <taxon>Bacillati</taxon>
        <taxon>Bacillota</taxon>
        <taxon>Bacilli</taxon>
        <taxon>Bacillales</taxon>
        <taxon>Paenibacillaceae</taxon>
        <taxon>Brevibacillus</taxon>
    </lineage>
</organism>
<evidence type="ECO:0000313" key="2">
    <source>
        <dbReference type="EMBL" id="KLH96762.1"/>
    </source>
</evidence>
<proteinExistence type="predicted"/>
<keyword evidence="4" id="KW-1185">Reference proteome</keyword>
<protein>
    <submittedName>
        <fullName evidence="2">Uncharacterized protein</fullName>
    </submittedName>
</protein>
<evidence type="ECO:0000313" key="4">
    <source>
        <dbReference type="Proteomes" id="UP000319498"/>
    </source>
</evidence>
<evidence type="ECO:0000313" key="1">
    <source>
        <dbReference type="EMBL" id="GED58434.1"/>
    </source>
</evidence>
<gene>
    <name evidence="2" type="ORF">AA984_22395</name>
    <name evidence="1" type="ORF">BFO01nite_25660</name>
</gene>
<dbReference type="RefSeq" id="WP_047072950.1">
    <property type="nucleotide sequence ID" value="NZ_BJOL01000014.1"/>
</dbReference>
<reference evidence="1 4" key="2">
    <citation type="submission" date="2019-06" db="EMBL/GenBank/DDBJ databases">
        <title>Whole genome shotgun sequence of Brevibacillus formosus NBRC 15716.</title>
        <authorList>
            <person name="Hosoyama A."/>
            <person name="Uohara A."/>
            <person name="Ohji S."/>
            <person name="Ichikawa N."/>
        </authorList>
    </citation>
    <scope>NUCLEOTIDE SEQUENCE [LARGE SCALE GENOMIC DNA]</scope>
    <source>
        <strain evidence="1 4">NBRC 15716</strain>
    </source>
</reference>
<dbReference type="GeneID" id="87589262"/>
<reference evidence="2 3" key="1">
    <citation type="submission" date="2015-05" db="EMBL/GenBank/DDBJ databases">
        <title>Genome sequencing project for genomic taxonomy and phylogenomics of Bacillus-like bacteria.</title>
        <authorList>
            <person name="Liu B."/>
            <person name="Wang J."/>
            <person name="Zhu Y."/>
            <person name="Liu G."/>
            <person name="Chen Q."/>
            <person name="Chen Z."/>
            <person name="Lan J."/>
            <person name="Che J."/>
            <person name="Ge C."/>
            <person name="Shi H."/>
            <person name="Pan Z."/>
            <person name="Liu X."/>
        </authorList>
    </citation>
    <scope>NUCLEOTIDE SEQUENCE [LARGE SCALE GENOMIC DNA]</scope>
    <source>
        <strain evidence="2 3">DSM 9885</strain>
    </source>
</reference>
<dbReference type="AlphaFoldDB" id="A0A837KI43"/>
<comment type="caution">
    <text evidence="2">The sequence shown here is derived from an EMBL/GenBank/DDBJ whole genome shotgun (WGS) entry which is preliminary data.</text>
</comment>
<dbReference type="Proteomes" id="UP000319498">
    <property type="component" value="Unassembled WGS sequence"/>
</dbReference>
<dbReference type="EMBL" id="LDCN01000008">
    <property type="protein sequence ID" value="KLH96762.1"/>
    <property type="molecule type" value="Genomic_DNA"/>
</dbReference>
<evidence type="ECO:0000313" key="3">
    <source>
        <dbReference type="Proteomes" id="UP000035218"/>
    </source>
</evidence>
<name>A0A837KI43_9BACL</name>